<keyword evidence="4" id="KW-1185">Reference proteome</keyword>
<dbReference type="Proteomes" id="UP000218231">
    <property type="component" value="Unassembled WGS sequence"/>
</dbReference>
<evidence type="ECO:0000313" key="3">
    <source>
        <dbReference type="EMBL" id="PAV61772.1"/>
    </source>
</evidence>
<feature type="domain" description="7TM GPCR serpentine receptor class x (Srx)" evidence="2">
    <location>
        <begin position="4"/>
        <end position="68"/>
    </location>
</feature>
<accession>A0A2A2JJP8</accession>
<dbReference type="EMBL" id="LIAE01010399">
    <property type="protein sequence ID" value="PAV61772.1"/>
    <property type="molecule type" value="Genomic_DNA"/>
</dbReference>
<feature type="transmembrane region" description="Helical" evidence="1">
    <location>
        <begin position="97"/>
        <end position="120"/>
    </location>
</feature>
<comment type="caution">
    <text evidence="3">The sequence shown here is derived from an EMBL/GenBank/DDBJ whole genome shotgun (WGS) entry which is preliminary data.</text>
</comment>
<feature type="transmembrane region" description="Helical" evidence="1">
    <location>
        <begin position="42"/>
        <end position="63"/>
    </location>
</feature>
<evidence type="ECO:0000313" key="4">
    <source>
        <dbReference type="Proteomes" id="UP000218231"/>
    </source>
</evidence>
<sequence length="162" mass="18895">MFCSNFIYASEPCHYSYDPESYQWIYMHVNSSCSRGFVLHDLYISIFTTGIAIIIDIITLYYVFKRHRSLAINLLFAMTALMIDVIEPLIPDSYSSIKFYITTFAWMVCHSTIGVIFVFCSDEMRKRIFKPFQIFVKKKKPLVVSTTESENRRPNSMTNVSS</sequence>
<keyword evidence="1" id="KW-0472">Membrane</keyword>
<feature type="transmembrane region" description="Helical" evidence="1">
    <location>
        <begin position="70"/>
        <end position="91"/>
    </location>
</feature>
<gene>
    <name evidence="3" type="ORF">WR25_21366</name>
</gene>
<evidence type="ECO:0000259" key="2">
    <source>
        <dbReference type="Pfam" id="PF10328"/>
    </source>
</evidence>
<name>A0A2A2JJP8_9BILA</name>
<keyword evidence="1" id="KW-0812">Transmembrane</keyword>
<dbReference type="InterPro" id="IPR019430">
    <property type="entry name" value="7TM_GPCR_serpentine_rcpt_Srx"/>
</dbReference>
<dbReference type="Pfam" id="PF10328">
    <property type="entry name" value="7TM_GPCR_Srx"/>
    <property type="match status" value="1"/>
</dbReference>
<protein>
    <recommendedName>
        <fullName evidence="2">7TM GPCR serpentine receptor class x (Srx) domain-containing protein</fullName>
    </recommendedName>
</protein>
<organism evidence="3 4">
    <name type="scientific">Diploscapter pachys</name>
    <dbReference type="NCBI Taxonomy" id="2018661"/>
    <lineage>
        <taxon>Eukaryota</taxon>
        <taxon>Metazoa</taxon>
        <taxon>Ecdysozoa</taxon>
        <taxon>Nematoda</taxon>
        <taxon>Chromadorea</taxon>
        <taxon>Rhabditida</taxon>
        <taxon>Rhabditina</taxon>
        <taxon>Rhabditomorpha</taxon>
        <taxon>Rhabditoidea</taxon>
        <taxon>Rhabditidae</taxon>
        <taxon>Diploscapter</taxon>
    </lineage>
</organism>
<keyword evidence="1" id="KW-1133">Transmembrane helix</keyword>
<reference evidence="3 4" key="1">
    <citation type="journal article" date="2017" name="Curr. Biol.">
        <title>Genome architecture and evolution of a unichromosomal asexual nematode.</title>
        <authorList>
            <person name="Fradin H."/>
            <person name="Zegar C."/>
            <person name="Gutwein M."/>
            <person name="Lucas J."/>
            <person name="Kovtun M."/>
            <person name="Corcoran D."/>
            <person name="Baugh L.R."/>
            <person name="Kiontke K."/>
            <person name="Gunsalus K."/>
            <person name="Fitch D.H."/>
            <person name="Piano F."/>
        </authorList>
    </citation>
    <scope>NUCLEOTIDE SEQUENCE [LARGE SCALE GENOMIC DNA]</scope>
    <source>
        <strain evidence="3">PF1309</strain>
    </source>
</reference>
<evidence type="ECO:0000256" key="1">
    <source>
        <dbReference type="SAM" id="Phobius"/>
    </source>
</evidence>
<dbReference type="AlphaFoldDB" id="A0A2A2JJP8"/>
<proteinExistence type="predicted"/>